<feature type="non-terminal residue" evidence="1">
    <location>
        <position position="1"/>
    </location>
</feature>
<evidence type="ECO:0000313" key="2">
    <source>
        <dbReference type="Proteomes" id="UP000326759"/>
    </source>
</evidence>
<dbReference type="OrthoDB" id="6020543at2759"/>
<evidence type="ECO:0008006" key="3">
    <source>
        <dbReference type="Google" id="ProtNLM"/>
    </source>
</evidence>
<comment type="caution">
    <text evidence="1">The sequence shown here is derived from an EMBL/GenBank/DDBJ whole genome shotgun (WGS) entry which is preliminary data.</text>
</comment>
<name>A0A5N5T8N5_9CRUS</name>
<dbReference type="AlphaFoldDB" id="A0A5N5T8N5"/>
<dbReference type="EMBL" id="SEYY01006158">
    <property type="protein sequence ID" value="KAB7502981.1"/>
    <property type="molecule type" value="Genomic_DNA"/>
</dbReference>
<evidence type="ECO:0000313" key="1">
    <source>
        <dbReference type="EMBL" id="KAB7502981.1"/>
    </source>
</evidence>
<proteinExistence type="predicted"/>
<sequence length="154" mass="16346">YFVCSGDDLIPATCSGALCFDQELCACVEREATSTKIPITSTLSPSCPLIDDPNDDCSNFYLYNGINLILQTCPEGSCFNATACGCVTSPLTCPTGCPFVDDPNDSCESYFVCSGDDLIQVYCTDTLCFARILGCVARGETATAPPTYSDTLSN</sequence>
<reference evidence="1 2" key="1">
    <citation type="journal article" date="2019" name="PLoS Biol.">
        <title>Sex chromosomes control vertical transmission of feminizing Wolbachia symbionts in an isopod.</title>
        <authorList>
            <person name="Becking T."/>
            <person name="Chebbi M.A."/>
            <person name="Giraud I."/>
            <person name="Moumen B."/>
            <person name="Laverre T."/>
            <person name="Caubet Y."/>
            <person name="Peccoud J."/>
            <person name="Gilbert C."/>
            <person name="Cordaux R."/>
        </authorList>
    </citation>
    <scope>NUCLEOTIDE SEQUENCE [LARGE SCALE GENOMIC DNA]</scope>
    <source>
        <strain evidence="1">ANa2</strain>
        <tissue evidence="1">Whole body excluding digestive tract and cuticle</tissue>
    </source>
</reference>
<accession>A0A5N5T8N5</accession>
<protein>
    <recommendedName>
        <fullName evidence="3">Chitin-binding type-2 domain-containing protein</fullName>
    </recommendedName>
</protein>
<organism evidence="1 2">
    <name type="scientific">Armadillidium nasatum</name>
    <dbReference type="NCBI Taxonomy" id="96803"/>
    <lineage>
        <taxon>Eukaryota</taxon>
        <taxon>Metazoa</taxon>
        <taxon>Ecdysozoa</taxon>
        <taxon>Arthropoda</taxon>
        <taxon>Crustacea</taxon>
        <taxon>Multicrustacea</taxon>
        <taxon>Malacostraca</taxon>
        <taxon>Eumalacostraca</taxon>
        <taxon>Peracarida</taxon>
        <taxon>Isopoda</taxon>
        <taxon>Oniscidea</taxon>
        <taxon>Crinocheta</taxon>
        <taxon>Armadillidiidae</taxon>
        <taxon>Armadillidium</taxon>
    </lineage>
</organism>
<dbReference type="Proteomes" id="UP000326759">
    <property type="component" value="Unassembled WGS sequence"/>
</dbReference>
<keyword evidence="2" id="KW-1185">Reference proteome</keyword>
<gene>
    <name evidence="1" type="ORF">Anas_13937</name>
</gene>